<dbReference type="HAMAP" id="MF_01970">
    <property type="entry name" value="Kynureninase"/>
    <property type="match status" value="1"/>
</dbReference>
<name>A0A7W7EVZ4_9SPHN</name>
<comment type="pathway">
    <text evidence="4 6">Amino-acid degradation; L-kynurenine degradation; L-alanine and anthranilate from L-kynurenine: step 1/1.</text>
</comment>
<feature type="binding site" evidence="4">
    <location>
        <position position="100"/>
    </location>
    <ligand>
        <name>pyridoxal 5'-phosphate</name>
        <dbReference type="ChEBI" id="CHEBI:597326"/>
    </ligand>
</feature>
<comment type="pathway">
    <text evidence="4 6">Cofactor biosynthesis; NAD(+) biosynthesis; quinolinate from L-kynurenine: step 2/3.</text>
</comment>
<reference evidence="7 8" key="1">
    <citation type="submission" date="2020-08" db="EMBL/GenBank/DDBJ databases">
        <title>Genomic Encyclopedia of Type Strains, Phase IV (KMG-IV): sequencing the most valuable type-strain genomes for metagenomic binning, comparative biology and taxonomic classification.</title>
        <authorList>
            <person name="Goeker M."/>
        </authorList>
    </citation>
    <scope>NUCLEOTIDE SEQUENCE [LARGE SCALE GENOMIC DNA]</scope>
    <source>
        <strain evidence="7 8">DSM 15867</strain>
    </source>
</reference>
<feature type="modified residue" description="N6-(pyridoxal phosphate)lysine" evidence="4">
    <location>
        <position position="223"/>
    </location>
</feature>
<dbReference type="EMBL" id="JACHNY010000001">
    <property type="protein sequence ID" value="MBB4616022.1"/>
    <property type="molecule type" value="Genomic_DNA"/>
</dbReference>
<evidence type="ECO:0000256" key="3">
    <source>
        <dbReference type="ARBA" id="ARBA00022898"/>
    </source>
</evidence>
<evidence type="ECO:0000256" key="6">
    <source>
        <dbReference type="PIRNR" id="PIRNR038800"/>
    </source>
</evidence>
<feature type="binding site" evidence="4">
    <location>
        <position position="278"/>
    </location>
    <ligand>
        <name>pyridoxal 5'-phosphate</name>
        <dbReference type="ChEBI" id="CHEBI:597326"/>
    </ligand>
</feature>
<dbReference type="GO" id="GO:0019441">
    <property type="term" value="P:L-tryptophan catabolic process to kynurenine"/>
    <property type="evidence" value="ECO:0007669"/>
    <property type="project" value="TreeGrafter"/>
</dbReference>
<keyword evidence="8" id="KW-1185">Reference proteome</keyword>
<feature type="binding site" evidence="4">
    <location>
        <position position="252"/>
    </location>
    <ligand>
        <name>pyridoxal 5'-phosphate</name>
        <dbReference type="ChEBI" id="CHEBI:597326"/>
    </ligand>
</feature>
<feature type="binding site" evidence="4">
    <location>
        <position position="197"/>
    </location>
    <ligand>
        <name>pyridoxal 5'-phosphate</name>
        <dbReference type="ChEBI" id="CHEBI:597326"/>
    </ligand>
</feature>
<accession>A0A7W7EVZ4</accession>
<evidence type="ECO:0000313" key="7">
    <source>
        <dbReference type="EMBL" id="MBB4616022.1"/>
    </source>
</evidence>
<dbReference type="GO" id="GO:0043420">
    <property type="term" value="P:anthranilate metabolic process"/>
    <property type="evidence" value="ECO:0007669"/>
    <property type="project" value="TreeGrafter"/>
</dbReference>
<keyword evidence="1 4" id="KW-0662">Pyridine nucleotide biosynthesis</keyword>
<dbReference type="GO" id="GO:0030170">
    <property type="term" value="F:pyridoxal phosphate binding"/>
    <property type="evidence" value="ECO:0007669"/>
    <property type="project" value="UniProtKB-UniRule"/>
</dbReference>
<feature type="binding site" evidence="4">
    <location>
        <position position="200"/>
    </location>
    <ligand>
        <name>pyridoxal 5'-phosphate</name>
        <dbReference type="ChEBI" id="CHEBI:597326"/>
    </ligand>
</feature>
<dbReference type="PIRSF" id="PIRSF038800">
    <property type="entry name" value="KYNU"/>
    <property type="match status" value="1"/>
</dbReference>
<dbReference type="SUPFAM" id="SSF53383">
    <property type="entry name" value="PLP-dependent transferases"/>
    <property type="match status" value="1"/>
</dbReference>
<dbReference type="Gene3D" id="3.40.640.10">
    <property type="entry name" value="Type I PLP-dependent aspartate aminotransferase-like (Major domain)"/>
    <property type="match status" value="1"/>
</dbReference>
<dbReference type="GO" id="GO:0005737">
    <property type="term" value="C:cytoplasm"/>
    <property type="evidence" value="ECO:0007669"/>
    <property type="project" value="UniProtKB-UniRule"/>
</dbReference>
<dbReference type="InterPro" id="IPR015422">
    <property type="entry name" value="PyrdxlP-dep_Trfase_small"/>
</dbReference>
<evidence type="ECO:0000256" key="1">
    <source>
        <dbReference type="ARBA" id="ARBA00022642"/>
    </source>
</evidence>
<evidence type="ECO:0000256" key="2">
    <source>
        <dbReference type="ARBA" id="ARBA00022801"/>
    </source>
</evidence>
<dbReference type="Pfam" id="PF22580">
    <property type="entry name" value="KYNU_C"/>
    <property type="match status" value="1"/>
</dbReference>
<dbReference type="NCBIfam" id="TIGR01814">
    <property type="entry name" value="kynureninase"/>
    <property type="match status" value="1"/>
</dbReference>
<dbReference type="PANTHER" id="PTHR14084:SF0">
    <property type="entry name" value="KYNURENINASE"/>
    <property type="match status" value="1"/>
</dbReference>
<comment type="catalytic activity">
    <reaction evidence="4 6">
        <text>L-kynurenine + H2O = anthranilate + L-alanine + H(+)</text>
        <dbReference type="Rhea" id="RHEA:16813"/>
        <dbReference type="ChEBI" id="CHEBI:15377"/>
        <dbReference type="ChEBI" id="CHEBI:15378"/>
        <dbReference type="ChEBI" id="CHEBI:16567"/>
        <dbReference type="ChEBI" id="CHEBI:57959"/>
        <dbReference type="ChEBI" id="CHEBI:57972"/>
        <dbReference type="EC" id="3.7.1.3"/>
    </reaction>
</comment>
<comment type="subunit">
    <text evidence="4 6">Homodimer.</text>
</comment>
<comment type="catalytic activity">
    <reaction evidence="6">
        <text>3-hydroxy-L-kynurenine + H2O = 3-hydroxyanthranilate + L-alanine + H(+)</text>
        <dbReference type="Rhea" id="RHEA:25143"/>
        <dbReference type="ChEBI" id="CHEBI:15377"/>
        <dbReference type="ChEBI" id="CHEBI:15378"/>
        <dbReference type="ChEBI" id="CHEBI:36559"/>
        <dbReference type="ChEBI" id="CHEBI:57972"/>
        <dbReference type="ChEBI" id="CHEBI:58125"/>
        <dbReference type="EC" id="3.7.1.3"/>
    </reaction>
</comment>
<evidence type="ECO:0000256" key="4">
    <source>
        <dbReference type="HAMAP-Rule" id="MF_01970"/>
    </source>
</evidence>
<feature type="binding site" evidence="4">
    <location>
        <begin position="128"/>
        <end position="131"/>
    </location>
    <ligand>
        <name>pyridoxal 5'-phosphate</name>
        <dbReference type="ChEBI" id="CHEBI:597326"/>
    </ligand>
</feature>
<dbReference type="GO" id="GO:0030429">
    <property type="term" value="F:kynureninase activity"/>
    <property type="evidence" value="ECO:0007669"/>
    <property type="project" value="UniProtKB-UniRule"/>
</dbReference>
<feature type="binding site" evidence="4">
    <location>
        <position position="168"/>
    </location>
    <ligand>
        <name>pyridoxal 5'-phosphate</name>
        <dbReference type="ChEBI" id="CHEBI:597326"/>
    </ligand>
</feature>
<dbReference type="UniPathway" id="UPA00253">
    <property type="reaction ID" value="UER00329"/>
</dbReference>
<evidence type="ECO:0000313" key="8">
    <source>
        <dbReference type="Proteomes" id="UP000574769"/>
    </source>
</evidence>
<dbReference type="Gene3D" id="3.90.1150.10">
    <property type="entry name" value="Aspartate Aminotransferase, domain 1"/>
    <property type="match status" value="1"/>
</dbReference>
<comment type="function">
    <text evidence="4 6">Catalyzes the cleavage of L-kynurenine (L-Kyn) and L-3-hydroxykynurenine (L-3OHKyn) into anthranilic acid (AA) and 3-hydroxyanthranilic acid (3-OHAA), respectively.</text>
</comment>
<keyword evidence="3 4" id="KW-0663">Pyridoxal phosphate</keyword>
<dbReference type="UniPathway" id="UPA00334">
    <property type="reaction ID" value="UER00455"/>
</dbReference>
<protein>
    <recommendedName>
        <fullName evidence="4 5">Kynureninase</fullName>
        <ecNumber evidence="4 5">3.7.1.3</ecNumber>
    </recommendedName>
    <alternativeName>
        <fullName evidence="4">L-kynurenine hydrolase</fullName>
    </alternativeName>
</protein>
<sequence length="412" mass="44684">MTVAFRRQDALSLDAADPLAPMRDRFVLPEGVIYLDGNSLGALPRTTPAHLADVVTAQWGRDLITSWNRHDWIGFPMRLGAMIAPLIGARPDEVIACDSTSVNLFKLIAGAAALRPERRTILVEDGGFPTDRYMAESVAALVGGSVRTAPREAIESHIDDNVALVVLTQVDYRSSDRADMAEVTAAAHRRGALILWDLSHSAGAVTIDLTTCDADLAVGCGYKYLNGGPGAPAFLFVARRLQDALPSVLPGWMGHAQPFAFEQGYRPAPGLARHLCGTPPILAMAALEEGLGQFDGVDLQALFAKGQGLGDLFIQLMEERCAGHGFTLASPRQATARGSHVCFAHDHAYPICRALIERGVVGDFRAPDLLRMGFTPLYTRFADVWDAVETLREVMTTGVWQEDRLQQREVVT</sequence>
<dbReference type="GO" id="GO:0019805">
    <property type="term" value="P:quinolinate biosynthetic process"/>
    <property type="evidence" value="ECO:0007669"/>
    <property type="project" value="UniProtKB-UniRule"/>
</dbReference>
<dbReference type="InterPro" id="IPR010111">
    <property type="entry name" value="Kynureninase"/>
</dbReference>
<dbReference type="InterPro" id="IPR015424">
    <property type="entry name" value="PyrdxlP-dep_Trfase"/>
</dbReference>
<feature type="binding site" evidence="4">
    <location>
        <position position="222"/>
    </location>
    <ligand>
        <name>pyridoxal 5'-phosphate</name>
        <dbReference type="ChEBI" id="CHEBI:597326"/>
    </ligand>
</feature>
<proteinExistence type="inferred from homology"/>
<keyword evidence="2 4" id="KW-0378">Hydrolase</keyword>
<comment type="cofactor">
    <cofactor evidence="4 6">
        <name>pyridoxal 5'-phosphate</name>
        <dbReference type="ChEBI" id="CHEBI:597326"/>
    </cofactor>
</comment>
<comment type="caution">
    <text evidence="7">The sequence shown here is derived from an EMBL/GenBank/DDBJ whole genome shotgun (WGS) entry which is preliminary data.</text>
</comment>
<dbReference type="GO" id="GO:0009435">
    <property type="term" value="P:NAD+ biosynthetic process"/>
    <property type="evidence" value="ECO:0007669"/>
    <property type="project" value="UniProtKB-UniRule"/>
</dbReference>
<organism evidence="7 8">
    <name type="scientific">Sphingomonas abaci</name>
    <dbReference type="NCBI Taxonomy" id="237611"/>
    <lineage>
        <taxon>Bacteria</taxon>
        <taxon>Pseudomonadati</taxon>
        <taxon>Pseudomonadota</taxon>
        <taxon>Alphaproteobacteria</taxon>
        <taxon>Sphingomonadales</taxon>
        <taxon>Sphingomonadaceae</taxon>
        <taxon>Sphingomonas</taxon>
    </lineage>
</organism>
<comment type="similarity">
    <text evidence="4 6">Belongs to the kynureninase family.</text>
</comment>
<dbReference type="Proteomes" id="UP000574769">
    <property type="component" value="Unassembled WGS sequence"/>
</dbReference>
<dbReference type="GO" id="GO:0097053">
    <property type="term" value="P:L-kynurenine catabolic process"/>
    <property type="evidence" value="ECO:0007669"/>
    <property type="project" value="UniProtKB-UniRule"/>
</dbReference>
<dbReference type="EC" id="3.7.1.3" evidence="4 5"/>
<dbReference type="PANTHER" id="PTHR14084">
    <property type="entry name" value="KYNURENINASE"/>
    <property type="match status" value="1"/>
</dbReference>
<dbReference type="InterPro" id="IPR015421">
    <property type="entry name" value="PyrdxlP-dep_Trfase_major"/>
</dbReference>
<feature type="binding site" evidence="4">
    <location>
        <position position="101"/>
    </location>
    <ligand>
        <name>pyridoxal 5'-phosphate</name>
        <dbReference type="ChEBI" id="CHEBI:597326"/>
    </ligand>
</feature>
<evidence type="ECO:0000256" key="5">
    <source>
        <dbReference type="NCBIfam" id="TIGR01814"/>
    </source>
</evidence>
<dbReference type="RefSeq" id="WP_184110601.1">
    <property type="nucleotide sequence ID" value="NZ_JACHNY010000001.1"/>
</dbReference>
<gene>
    <name evidence="4" type="primary">kynU</name>
    <name evidence="7" type="ORF">GGQ96_000128</name>
</gene>
<dbReference type="AlphaFoldDB" id="A0A7W7EVZ4"/>